<comment type="caution">
    <text evidence="2">The sequence shown here is derived from an EMBL/GenBank/DDBJ whole genome shotgun (WGS) entry which is preliminary data.</text>
</comment>
<protein>
    <submittedName>
        <fullName evidence="2">Uncharacterized protein</fullName>
    </submittedName>
</protein>
<evidence type="ECO:0000256" key="1">
    <source>
        <dbReference type="SAM" id="Phobius"/>
    </source>
</evidence>
<evidence type="ECO:0000313" key="3">
    <source>
        <dbReference type="Proteomes" id="UP001149400"/>
    </source>
</evidence>
<proteinExistence type="predicted"/>
<accession>A0ABT5R878</accession>
<keyword evidence="1" id="KW-1133">Transmembrane helix</keyword>
<sequence>TDKTLGSSLVLSPVPVHTNIPPLNTHDILVKKTDSYIEVGGAGGMIFQTQQMWLLFLMSLGIPVWLLWSDGGVMGFIDALYREQKINGVWVDVLDPMQVFGGLGLFFLPMLALWFILYKVHRHARKMLTQTLPVRFHRQRREVMFSRWNNEKKCTEYR</sequence>
<keyword evidence="1" id="KW-0812">Transmembrane</keyword>
<gene>
    <name evidence="2" type="ORF">LRP50_25505</name>
</gene>
<dbReference type="EMBL" id="JAJUBC010000122">
    <property type="protein sequence ID" value="MDD1796475.1"/>
    <property type="molecule type" value="Genomic_DNA"/>
</dbReference>
<reference evidence="2" key="1">
    <citation type="submission" date="2021-12" db="EMBL/GenBank/DDBJ databases">
        <title>Enterovibrio ZSDZ35 sp. nov. and Enterovibrio ZSDZ42 sp. nov., isolated from coastal seawater in Qingdao.</title>
        <authorList>
            <person name="Zhang P."/>
        </authorList>
    </citation>
    <scope>NUCLEOTIDE SEQUENCE</scope>
    <source>
        <strain evidence="2">ZSDZ42</strain>
    </source>
</reference>
<keyword evidence="3" id="KW-1185">Reference proteome</keyword>
<dbReference type="RefSeq" id="WP_274167188.1">
    <property type="nucleotide sequence ID" value="NZ_JAJUBC010000122.1"/>
</dbReference>
<feature type="transmembrane region" description="Helical" evidence="1">
    <location>
        <begin position="97"/>
        <end position="118"/>
    </location>
</feature>
<evidence type="ECO:0000313" key="2">
    <source>
        <dbReference type="EMBL" id="MDD1796475.1"/>
    </source>
</evidence>
<keyword evidence="1" id="KW-0472">Membrane</keyword>
<dbReference type="Proteomes" id="UP001149400">
    <property type="component" value="Unassembled WGS sequence"/>
</dbReference>
<feature type="non-terminal residue" evidence="2">
    <location>
        <position position="158"/>
    </location>
</feature>
<organism evidence="2 3">
    <name type="scientific">Enterovibrio gelatinilyticus</name>
    <dbReference type="NCBI Taxonomy" id="2899819"/>
    <lineage>
        <taxon>Bacteria</taxon>
        <taxon>Pseudomonadati</taxon>
        <taxon>Pseudomonadota</taxon>
        <taxon>Gammaproteobacteria</taxon>
        <taxon>Vibrionales</taxon>
        <taxon>Vibrionaceae</taxon>
        <taxon>Enterovibrio</taxon>
    </lineage>
</organism>
<feature type="transmembrane region" description="Helical" evidence="1">
    <location>
        <begin position="53"/>
        <end position="77"/>
    </location>
</feature>
<name>A0ABT5R878_9GAMM</name>
<feature type="non-terminal residue" evidence="2">
    <location>
        <position position="1"/>
    </location>
</feature>